<dbReference type="EMBL" id="CP051204">
    <property type="protein sequence ID" value="QJB37757.1"/>
    <property type="molecule type" value="Genomic_DNA"/>
</dbReference>
<dbReference type="EMBL" id="CP051205">
    <property type="protein sequence ID" value="QJB31269.1"/>
    <property type="molecule type" value="Genomic_DNA"/>
</dbReference>
<evidence type="ECO:0000313" key="3">
    <source>
        <dbReference type="EMBL" id="QJB31269.1"/>
    </source>
</evidence>
<dbReference type="InterPro" id="IPR046232">
    <property type="entry name" value="DUF6265"/>
</dbReference>
<dbReference type="Proteomes" id="UP000502421">
    <property type="component" value="Chromosome"/>
</dbReference>
<evidence type="ECO:0000256" key="1">
    <source>
        <dbReference type="SAM" id="SignalP"/>
    </source>
</evidence>
<reference evidence="5" key="1">
    <citation type="submission" date="2020-04" db="EMBL/GenBank/DDBJ databases">
        <authorList>
            <person name="Kittiwongwattana C."/>
        </authorList>
    </citation>
    <scope>NUCLEOTIDE SEQUENCE [LARGE SCALE GENOMIC DNA]</scope>
    <source>
        <strain evidence="4">1303</strain>
        <strain evidence="5">1310</strain>
    </source>
</reference>
<keyword evidence="6" id="KW-1185">Reference proteome</keyword>
<sequence>MKAFLLSGLLMLLVTAGNAQTPTAADFPKLHWLEGTWTKKASRPGRTGFEQWERLSGTAMKGIGVTMKEKDTLFKEGLQLQAKAHALYYVADVAENKGLVWFKITAITADGFTCENPAHDFPQKIVYQKTDDQLKVTISGDGKSIDFFFEKKP</sequence>
<gene>
    <name evidence="4" type="ORF">HF324_07790</name>
    <name evidence="3" type="ORF">HF329_08125</name>
</gene>
<evidence type="ECO:0000313" key="6">
    <source>
        <dbReference type="Proteomes" id="UP000503144"/>
    </source>
</evidence>
<dbReference type="AlphaFoldDB" id="A0AAE6ZE62"/>
<organism evidence="3 5">
    <name type="scientific">Chitinophaga oryzae</name>
    <dbReference type="NCBI Taxonomy" id="2725414"/>
    <lineage>
        <taxon>Bacteria</taxon>
        <taxon>Pseudomonadati</taxon>
        <taxon>Bacteroidota</taxon>
        <taxon>Chitinophagia</taxon>
        <taxon>Chitinophagales</taxon>
        <taxon>Chitinophagaceae</taxon>
        <taxon>Chitinophaga</taxon>
    </lineage>
</organism>
<protein>
    <recommendedName>
        <fullName evidence="2">DUF6265 domain-containing protein</fullName>
    </recommendedName>
</protein>
<dbReference type="RefSeq" id="WP_168803532.1">
    <property type="nucleotide sequence ID" value="NZ_CP051204.2"/>
</dbReference>
<name>A0AAE6ZE62_9BACT</name>
<feature type="chain" id="PRO_5042123798" description="DUF6265 domain-containing protein" evidence="1">
    <location>
        <begin position="20"/>
        <end position="153"/>
    </location>
</feature>
<dbReference type="KEGG" id="coy:HF329_08125"/>
<dbReference type="Pfam" id="PF19780">
    <property type="entry name" value="DUF6265"/>
    <property type="match status" value="1"/>
</dbReference>
<accession>A0AAE6ZE62</accession>
<evidence type="ECO:0000259" key="2">
    <source>
        <dbReference type="Pfam" id="PF19780"/>
    </source>
</evidence>
<keyword evidence="1" id="KW-0732">Signal</keyword>
<feature type="domain" description="DUF6265" evidence="2">
    <location>
        <begin position="31"/>
        <end position="139"/>
    </location>
</feature>
<reference evidence="3" key="2">
    <citation type="submission" date="2020-09" db="EMBL/GenBank/DDBJ databases">
        <authorList>
            <person name="Kittiwongwattana C."/>
        </authorList>
    </citation>
    <scope>NUCLEOTIDE SEQUENCE</scope>
    <source>
        <strain evidence="3">1310</strain>
    </source>
</reference>
<evidence type="ECO:0000313" key="5">
    <source>
        <dbReference type="Proteomes" id="UP000502421"/>
    </source>
</evidence>
<evidence type="ECO:0000313" key="4">
    <source>
        <dbReference type="EMBL" id="QJB37757.1"/>
    </source>
</evidence>
<dbReference type="Proteomes" id="UP000503144">
    <property type="component" value="Chromosome"/>
</dbReference>
<proteinExistence type="predicted"/>
<feature type="signal peptide" evidence="1">
    <location>
        <begin position="1"/>
        <end position="19"/>
    </location>
</feature>